<gene>
    <name evidence="1" type="ORF">P691DRAFT_282226</name>
</gene>
<dbReference type="EMBL" id="MU151315">
    <property type="protein sequence ID" value="KAF9445235.1"/>
    <property type="molecule type" value="Genomic_DNA"/>
</dbReference>
<dbReference type="AlphaFoldDB" id="A0A9P5X8V1"/>
<sequence length="100" mass="11744">MSAITDHHYPGRQCVNHIILYLHHVKYSADYLSTSSHKLLERKGHKHVLLIMKGFRHTLLVIGPILSSSSPRKIEQSGVWERCQWRWLSFQRNTLFSTHP</sequence>
<protein>
    <submittedName>
        <fullName evidence="1">Uncharacterized protein</fullName>
    </submittedName>
</protein>
<reference evidence="1" key="1">
    <citation type="submission" date="2020-11" db="EMBL/GenBank/DDBJ databases">
        <authorList>
            <consortium name="DOE Joint Genome Institute"/>
            <person name="Ahrendt S."/>
            <person name="Riley R."/>
            <person name="Andreopoulos W."/>
            <person name="Labutti K."/>
            <person name="Pangilinan J."/>
            <person name="Ruiz-Duenas F.J."/>
            <person name="Barrasa J.M."/>
            <person name="Sanchez-Garcia M."/>
            <person name="Camarero S."/>
            <person name="Miyauchi S."/>
            <person name="Serrano A."/>
            <person name="Linde D."/>
            <person name="Babiker R."/>
            <person name="Drula E."/>
            <person name="Ayuso-Fernandez I."/>
            <person name="Pacheco R."/>
            <person name="Padilla G."/>
            <person name="Ferreira P."/>
            <person name="Barriuso J."/>
            <person name="Kellner H."/>
            <person name="Castanera R."/>
            <person name="Alfaro M."/>
            <person name="Ramirez L."/>
            <person name="Pisabarro A.G."/>
            <person name="Kuo A."/>
            <person name="Tritt A."/>
            <person name="Lipzen A."/>
            <person name="He G."/>
            <person name="Yan M."/>
            <person name="Ng V."/>
            <person name="Cullen D."/>
            <person name="Martin F."/>
            <person name="Rosso M.-N."/>
            <person name="Henrissat B."/>
            <person name="Hibbett D."/>
            <person name="Martinez A.T."/>
            <person name="Grigoriev I.V."/>
        </authorList>
    </citation>
    <scope>NUCLEOTIDE SEQUENCE</scope>
    <source>
        <strain evidence="1">MF-IS2</strain>
    </source>
</reference>
<organism evidence="1 2">
    <name type="scientific">Macrolepiota fuliginosa MF-IS2</name>
    <dbReference type="NCBI Taxonomy" id="1400762"/>
    <lineage>
        <taxon>Eukaryota</taxon>
        <taxon>Fungi</taxon>
        <taxon>Dikarya</taxon>
        <taxon>Basidiomycota</taxon>
        <taxon>Agaricomycotina</taxon>
        <taxon>Agaricomycetes</taxon>
        <taxon>Agaricomycetidae</taxon>
        <taxon>Agaricales</taxon>
        <taxon>Agaricineae</taxon>
        <taxon>Agaricaceae</taxon>
        <taxon>Macrolepiota</taxon>
    </lineage>
</organism>
<name>A0A9P5X8V1_9AGAR</name>
<dbReference type="Proteomes" id="UP000807342">
    <property type="component" value="Unassembled WGS sequence"/>
</dbReference>
<evidence type="ECO:0000313" key="1">
    <source>
        <dbReference type="EMBL" id="KAF9445235.1"/>
    </source>
</evidence>
<proteinExistence type="predicted"/>
<keyword evidence="2" id="KW-1185">Reference proteome</keyword>
<evidence type="ECO:0000313" key="2">
    <source>
        <dbReference type="Proteomes" id="UP000807342"/>
    </source>
</evidence>
<accession>A0A9P5X8V1</accession>
<comment type="caution">
    <text evidence="1">The sequence shown here is derived from an EMBL/GenBank/DDBJ whole genome shotgun (WGS) entry which is preliminary data.</text>
</comment>